<dbReference type="GO" id="GO:0005737">
    <property type="term" value="C:cytoplasm"/>
    <property type="evidence" value="ECO:0007669"/>
    <property type="project" value="UniProtKB-SubCell"/>
</dbReference>
<proteinExistence type="inferred from homology"/>
<comment type="similarity">
    <text evidence="7">Belongs to the Rap family.</text>
</comment>
<dbReference type="eggNOG" id="COG2207">
    <property type="taxonomic scope" value="Bacteria"/>
</dbReference>
<evidence type="ECO:0000256" key="1">
    <source>
        <dbReference type="ARBA" id="ARBA00004496"/>
    </source>
</evidence>
<accession>A9DVB9</accession>
<keyword evidence="4" id="KW-0802">TPR repeat</keyword>
<dbReference type="STRING" id="391587.KAOT1_03292"/>
<feature type="transmembrane region" description="Helical" evidence="8">
    <location>
        <begin position="341"/>
        <end position="360"/>
    </location>
</feature>
<gene>
    <name evidence="10" type="ORF">KAOT1_03292</name>
</gene>
<dbReference type="SUPFAM" id="SSF48452">
    <property type="entry name" value="TPR-like"/>
    <property type="match status" value="2"/>
</dbReference>
<dbReference type="SMART" id="SM00342">
    <property type="entry name" value="HTH_ARAC"/>
    <property type="match status" value="1"/>
</dbReference>
<dbReference type="SUPFAM" id="SSF46689">
    <property type="entry name" value="Homeodomain-like"/>
    <property type="match status" value="1"/>
</dbReference>
<dbReference type="InterPro" id="IPR051476">
    <property type="entry name" value="Bac_ResReg_Asp_Phosphatase"/>
</dbReference>
<reference evidence="10 11" key="1">
    <citation type="journal article" date="2011" name="J. Bacteriol.">
        <title>Genome sequence of the algicidal bacterium Kordia algicida OT-1.</title>
        <authorList>
            <person name="Lee H.S."/>
            <person name="Kang S.G."/>
            <person name="Kwon K.K."/>
            <person name="Lee J.H."/>
            <person name="Kim S.J."/>
        </authorList>
    </citation>
    <scope>NUCLEOTIDE SEQUENCE [LARGE SCALE GENOMIC DNA]</scope>
    <source>
        <strain evidence="10 11">OT-1</strain>
    </source>
</reference>
<keyword evidence="8" id="KW-0472">Membrane</keyword>
<dbReference type="SMART" id="SM00028">
    <property type="entry name" value="TPR"/>
    <property type="match status" value="3"/>
</dbReference>
<evidence type="ECO:0000313" key="10">
    <source>
        <dbReference type="EMBL" id="EDP96401.1"/>
    </source>
</evidence>
<evidence type="ECO:0000256" key="3">
    <source>
        <dbReference type="ARBA" id="ARBA00022737"/>
    </source>
</evidence>
<dbReference type="Gene3D" id="1.25.40.10">
    <property type="entry name" value="Tetratricopeptide repeat domain"/>
    <property type="match status" value="2"/>
</dbReference>
<feature type="domain" description="HTH araC/xylS-type" evidence="9">
    <location>
        <begin position="418"/>
        <end position="520"/>
    </location>
</feature>
<evidence type="ECO:0000256" key="5">
    <source>
        <dbReference type="ARBA" id="ARBA00023015"/>
    </source>
</evidence>
<dbReference type="InterPro" id="IPR009057">
    <property type="entry name" value="Homeodomain-like_sf"/>
</dbReference>
<evidence type="ECO:0000256" key="6">
    <source>
        <dbReference type="ARBA" id="ARBA00023163"/>
    </source>
</evidence>
<dbReference type="Pfam" id="PF12833">
    <property type="entry name" value="HTH_18"/>
    <property type="match status" value="1"/>
</dbReference>
<dbReference type="EMBL" id="ABIB01000004">
    <property type="protein sequence ID" value="EDP96401.1"/>
    <property type="molecule type" value="Genomic_DNA"/>
</dbReference>
<evidence type="ECO:0000259" key="9">
    <source>
        <dbReference type="PROSITE" id="PS01124"/>
    </source>
</evidence>
<protein>
    <submittedName>
        <fullName evidence="10">TPR-repeat-containing protein</fullName>
    </submittedName>
</protein>
<dbReference type="PANTHER" id="PTHR46630">
    <property type="entry name" value="TETRATRICOPEPTIDE REPEAT PROTEIN 29"/>
    <property type="match status" value="1"/>
</dbReference>
<evidence type="ECO:0000256" key="8">
    <source>
        <dbReference type="SAM" id="Phobius"/>
    </source>
</evidence>
<keyword evidence="11" id="KW-1185">Reference proteome</keyword>
<comment type="subcellular location">
    <subcellularLocation>
        <location evidence="1">Cytoplasm</location>
    </subcellularLocation>
</comment>
<dbReference type="GO" id="GO:0043565">
    <property type="term" value="F:sequence-specific DNA binding"/>
    <property type="evidence" value="ECO:0007669"/>
    <property type="project" value="InterPro"/>
</dbReference>
<dbReference type="InterPro" id="IPR018060">
    <property type="entry name" value="HTH_AraC"/>
</dbReference>
<name>A9DVB9_9FLAO</name>
<dbReference type="PANTHER" id="PTHR46630:SF1">
    <property type="entry name" value="TETRATRICOPEPTIDE REPEAT PROTEIN 29"/>
    <property type="match status" value="1"/>
</dbReference>
<dbReference type="Proteomes" id="UP000002945">
    <property type="component" value="Unassembled WGS sequence"/>
</dbReference>
<keyword evidence="2" id="KW-0963">Cytoplasm</keyword>
<dbReference type="PROSITE" id="PS01124">
    <property type="entry name" value="HTH_ARAC_FAMILY_2"/>
    <property type="match status" value="1"/>
</dbReference>
<comment type="caution">
    <text evidence="10">The sequence shown here is derived from an EMBL/GenBank/DDBJ whole genome shotgun (WGS) entry which is preliminary data.</text>
</comment>
<organism evidence="10 11">
    <name type="scientific">Kordia algicida OT-1</name>
    <dbReference type="NCBI Taxonomy" id="391587"/>
    <lineage>
        <taxon>Bacteria</taxon>
        <taxon>Pseudomonadati</taxon>
        <taxon>Bacteroidota</taxon>
        <taxon>Flavobacteriia</taxon>
        <taxon>Flavobacteriales</taxon>
        <taxon>Flavobacteriaceae</taxon>
        <taxon>Kordia</taxon>
    </lineage>
</organism>
<evidence type="ECO:0000256" key="4">
    <source>
        <dbReference type="ARBA" id="ARBA00022803"/>
    </source>
</evidence>
<keyword evidence="6" id="KW-0804">Transcription</keyword>
<evidence type="ECO:0000256" key="7">
    <source>
        <dbReference type="ARBA" id="ARBA00038253"/>
    </source>
</evidence>
<sequence>MYAIYSQYYIDKAIKEKDTQNIVRGYYLITLEDKDEYAKYLDSLVKYSKLTNHDYFLWNGFYGKGRYYKRKRNFQQACEYYIKAYKLARKINEAELLDISVVSLGLVRERIGKHNEALKDYKKSYLYTKELINDKLPDSSNLSDFESYLHSLNLLANSYRLNSILDSAKFYNREVLNYENYSWSKEYVNKASLNMSEIFFDEKRFELAIKYASKTIPLFSKSNNLKSIAASYYIIGMSEIKLDNESIGISYLTKMDSIFNLENNLYPPLRSAYETLIIHYKKKNDLKKQLYYTEQIIKFDSIVFKDYQYISEGITQKLDRPELLEQKKILENKLKKSNNKIYLWIIFVFILLALLGYETYRRKKLTKRYLEKFDNLIKQIDQNKNNKEPKKLSKTLEINTNESLGINIEVVENILKSLSEFELLEEYTDSNLTATSLAKKIGTNANYLGRVIKYKYDLSFRNYINNLRINLALDKLRNTKEFKKFSVYAMAKEVGFKNSEPFSKAFKGRTGNYPSEFIEKLKN</sequence>
<dbReference type="Gene3D" id="1.10.10.60">
    <property type="entry name" value="Homeodomain-like"/>
    <property type="match status" value="2"/>
</dbReference>
<keyword evidence="8" id="KW-0812">Transmembrane</keyword>
<dbReference type="HOGENOM" id="CLU_030864_0_0_10"/>
<dbReference type="GO" id="GO:0003700">
    <property type="term" value="F:DNA-binding transcription factor activity"/>
    <property type="evidence" value="ECO:0007669"/>
    <property type="project" value="InterPro"/>
</dbReference>
<keyword evidence="5" id="KW-0805">Transcription regulation</keyword>
<evidence type="ECO:0000313" key="11">
    <source>
        <dbReference type="Proteomes" id="UP000002945"/>
    </source>
</evidence>
<evidence type="ECO:0000256" key="2">
    <source>
        <dbReference type="ARBA" id="ARBA00022490"/>
    </source>
</evidence>
<keyword evidence="3" id="KW-0677">Repeat</keyword>
<dbReference type="AlphaFoldDB" id="A9DVB9"/>
<dbReference type="InterPro" id="IPR011990">
    <property type="entry name" value="TPR-like_helical_dom_sf"/>
</dbReference>
<dbReference type="InterPro" id="IPR019734">
    <property type="entry name" value="TPR_rpt"/>
</dbReference>
<keyword evidence="8" id="KW-1133">Transmembrane helix</keyword>